<evidence type="ECO:0000256" key="5">
    <source>
        <dbReference type="ARBA" id="ARBA00022737"/>
    </source>
</evidence>
<dbReference type="GO" id="GO:0006183">
    <property type="term" value="P:GTP biosynthetic process"/>
    <property type="evidence" value="ECO:0007669"/>
    <property type="project" value="TreeGrafter"/>
</dbReference>
<keyword evidence="7 13" id="KW-0658">Purine biosynthesis</keyword>
<evidence type="ECO:0000256" key="17">
    <source>
        <dbReference type="PIRSR" id="PIRSR000130-4"/>
    </source>
</evidence>
<dbReference type="EC" id="1.1.1.205" evidence="13 20"/>
<dbReference type="Gene3D" id="3.20.20.70">
    <property type="entry name" value="Aldolase class I"/>
    <property type="match status" value="1"/>
</dbReference>
<organism evidence="22 23">
    <name type="scientific">Veronia pacifica</name>
    <dbReference type="NCBI Taxonomy" id="1080227"/>
    <lineage>
        <taxon>Bacteria</taxon>
        <taxon>Pseudomonadati</taxon>
        <taxon>Pseudomonadota</taxon>
        <taxon>Gammaproteobacteria</taxon>
        <taxon>Vibrionales</taxon>
        <taxon>Vibrionaceae</taxon>
        <taxon>Veronia</taxon>
    </lineage>
</organism>
<keyword evidence="5" id="KW-0677">Repeat</keyword>
<dbReference type="EMBL" id="LYBM01000024">
    <property type="protein sequence ID" value="ODA32325.1"/>
    <property type="molecule type" value="Genomic_DNA"/>
</dbReference>
<comment type="activity regulation">
    <text evidence="13">Mycophenolic acid (MPA) is a non-competitive inhibitor that prevents formation of the closed enzyme conformation by binding to the same site as the amobile flap. In contrast, mizoribine monophosphate (MZP) is a competitive inhibitor that induces the closed conformation. MPA is a potent inhibitor of mammalian IMPDHs but a poor inhibitor of the bacterial enzymes. MZP is a more potent inhibitor of bacterial IMPDH.</text>
</comment>
<feature type="binding site" description="in other chain" evidence="13 17">
    <location>
        <position position="302"/>
    </location>
    <ligand>
        <name>K(+)</name>
        <dbReference type="ChEBI" id="CHEBI:29103"/>
        <note>ligand shared between two tetrameric partners</note>
    </ligand>
</feature>
<accession>A0A1C3EGG8</accession>
<keyword evidence="4 13" id="KW-0479">Metal-binding</keyword>
<dbReference type="SUPFAM" id="SSF54631">
    <property type="entry name" value="CBS-domain pair"/>
    <property type="match status" value="1"/>
</dbReference>
<evidence type="ECO:0000256" key="9">
    <source>
        <dbReference type="ARBA" id="ARBA00023002"/>
    </source>
</evidence>
<evidence type="ECO:0000256" key="3">
    <source>
        <dbReference type="ARBA" id="ARBA00011881"/>
    </source>
</evidence>
<dbReference type="PROSITE" id="PS00487">
    <property type="entry name" value="IMP_DH_GMP_RED"/>
    <property type="match status" value="1"/>
</dbReference>
<feature type="binding site" evidence="13 16">
    <location>
        <begin position="248"/>
        <end position="250"/>
    </location>
    <ligand>
        <name>NAD(+)</name>
        <dbReference type="ChEBI" id="CHEBI:57540"/>
    </ligand>
</feature>
<comment type="catalytic activity">
    <reaction evidence="12 13 20">
        <text>IMP + NAD(+) + H2O = XMP + NADH + H(+)</text>
        <dbReference type="Rhea" id="RHEA:11708"/>
        <dbReference type="ChEBI" id="CHEBI:15377"/>
        <dbReference type="ChEBI" id="CHEBI:15378"/>
        <dbReference type="ChEBI" id="CHEBI:57464"/>
        <dbReference type="ChEBI" id="CHEBI:57540"/>
        <dbReference type="ChEBI" id="CHEBI:57945"/>
        <dbReference type="ChEBI" id="CHEBI:58053"/>
        <dbReference type="EC" id="1.1.1.205"/>
    </reaction>
</comment>
<dbReference type="NCBIfam" id="TIGR01302">
    <property type="entry name" value="IMP_dehydrog"/>
    <property type="match status" value="1"/>
</dbReference>
<evidence type="ECO:0000256" key="1">
    <source>
        <dbReference type="ARBA" id="ARBA00001958"/>
    </source>
</evidence>
<feature type="binding site" evidence="13">
    <location>
        <position position="469"/>
    </location>
    <ligand>
        <name>K(+)</name>
        <dbReference type="ChEBI" id="CHEBI:29103"/>
        <note>ligand shared between two tetrameric partners</note>
    </ligand>
</feature>
<dbReference type="FunFam" id="3.20.20.70:FF:000003">
    <property type="entry name" value="GMP reductase"/>
    <property type="match status" value="1"/>
</dbReference>
<feature type="binding site" evidence="13 15">
    <location>
        <position position="303"/>
    </location>
    <ligand>
        <name>IMP</name>
        <dbReference type="ChEBI" id="CHEBI:58053"/>
    </ligand>
</feature>
<dbReference type="SUPFAM" id="SSF51412">
    <property type="entry name" value="Inosine monophosphate dehydrogenase (IMPDH)"/>
    <property type="match status" value="1"/>
</dbReference>
<dbReference type="InterPro" id="IPR015875">
    <property type="entry name" value="IMP_DH/GMP_Rdtase_CS"/>
</dbReference>
<dbReference type="InterPro" id="IPR046342">
    <property type="entry name" value="CBS_dom_sf"/>
</dbReference>
<evidence type="ECO:0000256" key="16">
    <source>
        <dbReference type="PIRSR" id="PIRSR000130-3"/>
    </source>
</evidence>
<keyword evidence="11 18" id="KW-0129">CBS domain</keyword>
<evidence type="ECO:0000256" key="13">
    <source>
        <dbReference type="HAMAP-Rule" id="MF_01964"/>
    </source>
</evidence>
<dbReference type="PROSITE" id="PS51371">
    <property type="entry name" value="CBS"/>
    <property type="match status" value="2"/>
</dbReference>
<comment type="subunit">
    <text evidence="3 13">Homotetramer.</text>
</comment>
<evidence type="ECO:0000256" key="18">
    <source>
        <dbReference type="PROSITE-ProRule" id="PRU00703"/>
    </source>
</evidence>
<dbReference type="HAMAP" id="MF_01964">
    <property type="entry name" value="IMPDH"/>
    <property type="match status" value="1"/>
</dbReference>
<dbReference type="InterPro" id="IPR005990">
    <property type="entry name" value="IMP_DH"/>
</dbReference>
<feature type="binding site" evidence="13 15">
    <location>
        <begin position="385"/>
        <end position="389"/>
    </location>
    <ligand>
        <name>IMP</name>
        <dbReference type="ChEBI" id="CHEBI:58053"/>
    </ligand>
</feature>
<dbReference type="RefSeq" id="WP_068903108.1">
    <property type="nucleotide sequence ID" value="NZ_JBHUIF010000028.1"/>
</dbReference>
<evidence type="ECO:0000256" key="8">
    <source>
        <dbReference type="ARBA" id="ARBA00022958"/>
    </source>
</evidence>
<feature type="binding site" evidence="13">
    <location>
        <position position="470"/>
    </location>
    <ligand>
        <name>K(+)</name>
        <dbReference type="ChEBI" id="CHEBI:29103"/>
        <note>ligand shared between two tetrameric partners</note>
    </ligand>
</feature>
<keyword evidence="8 13" id="KW-0630">Potassium</keyword>
<dbReference type="GO" id="GO:0000166">
    <property type="term" value="F:nucleotide binding"/>
    <property type="evidence" value="ECO:0007669"/>
    <property type="project" value="UniProtKB-UniRule"/>
</dbReference>
<feature type="binding site" evidence="13 15">
    <location>
        <begin position="361"/>
        <end position="362"/>
    </location>
    <ligand>
        <name>IMP</name>
        <dbReference type="ChEBI" id="CHEBI:58053"/>
    </ligand>
</feature>
<name>A0A1C3EGG8_9GAMM</name>
<keyword evidence="23" id="KW-1185">Reference proteome</keyword>
<feature type="domain" description="CBS" evidence="21">
    <location>
        <begin position="153"/>
        <end position="214"/>
    </location>
</feature>
<comment type="caution">
    <text evidence="22">The sequence shown here is derived from an EMBL/GenBank/DDBJ whole genome shotgun (WGS) entry which is preliminary data.</text>
</comment>
<dbReference type="STRING" id="1080227.A8L45_13430"/>
<gene>
    <name evidence="13" type="primary">guaB</name>
    <name evidence="22" type="ORF">A8L45_13430</name>
</gene>
<dbReference type="Pfam" id="PF00571">
    <property type="entry name" value="CBS"/>
    <property type="match status" value="2"/>
</dbReference>
<feature type="binding site" evidence="13 16">
    <location>
        <begin position="298"/>
        <end position="300"/>
    </location>
    <ligand>
        <name>NAD(+)</name>
        <dbReference type="ChEBI" id="CHEBI:57540"/>
    </ligand>
</feature>
<dbReference type="UniPathway" id="UPA00601">
    <property type="reaction ID" value="UER00295"/>
</dbReference>
<sequence>MLRIAKEALTFDDVLLVPAHSTVLPNTADLRTRLTKTITLNIPMLSASMDTVTEARLAIALAQEGGIGFIHKNMSIEQQAEQVRLVKIFEAGVVSNPVTVTPDQTIEQVKSLTHKHGFAGFPVVTAANELVGIITGRDVRFVTDLSKSVEEVMTPKDRLATVQEGASHAEVQQLMQKHRVEKILVVNADHHLSGMITAKDFQKAERKPNACKDELGRLRVGAAIGAGAGNEERVKALVEAGVDVLLVDSSHGHSEGVLQRLRETREAFPDLQIIGGNVATAEGARALIEAGVNAVKVGIGPGSICTTRIVTGVGVPQITAISDAAAVANEYDIPVIADGGIRFSGDMAKAIAAGASCVMVGSMFAGTEESPGEVELYQGRSYKSYRGMGSLGAMSKGSSDRYFQSDNAADKLVPEGIEGRVAYKGRLKEIVHQQMGGLRSCMGLTGSDTIEALRTKAEFVRITGAGMSESHAHDVTITKEAPNYRLGQ</sequence>
<keyword evidence="9 13" id="KW-0560">Oxidoreductase</keyword>
<dbReference type="Pfam" id="PF00478">
    <property type="entry name" value="IMPDH"/>
    <property type="match status" value="1"/>
</dbReference>
<evidence type="ECO:0000256" key="7">
    <source>
        <dbReference type="ARBA" id="ARBA00022755"/>
    </source>
</evidence>
<protein>
    <recommendedName>
        <fullName evidence="13 20">Inosine-5'-monophosphate dehydrogenase</fullName>
        <shortName evidence="13">IMP dehydrogenase</shortName>
        <shortName evidence="13">IMPD</shortName>
        <shortName evidence="13">IMPDH</shortName>
        <ecNumber evidence="13 20">1.1.1.205</ecNumber>
    </recommendedName>
</protein>
<evidence type="ECO:0000313" key="22">
    <source>
        <dbReference type="EMBL" id="ODA32325.1"/>
    </source>
</evidence>
<feature type="binding site" evidence="13 15">
    <location>
        <begin position="338"/>
        <end position="340"/>
    </location>
    <ligand>
        <name>IMP</name>
        <dbReference type="ChEBI" id="CHEBI:58053"/>
    </ligand>
</feature>
<dbReference type="CDD" id="cd04601">
    <property type="entry name" value="CBS_pair_IMPDH"/>
    <property type="match status" value="1"/>
</dbReference>
<comment type="similarity">
    <text evidence="2 13 19">Belongs to the IMPDH/GMPR family.</text>
</comment>
<keyword evidence="10 13" id="KW-0520">NAD</keyword>
<dbReference type="AlphaFoldDB" id="A0A1C3EGG8"/>
<evidence type="ECO:0000256" key="11">
    <source>
        <dbReference type="ARBA" id="ARBA00023122"/>
    </source>
</evidence>
<dbReference type="SMART" id="SM01240">
    <property type="entry name" value="IMPDH"/>
    <property type="match status" value="1"/>
</dbReference>
<dbReference type="OrthoDB" id="9805398at2"/>
<evidence type="ECO:0000256" key="19">
    <source>
        <dbReference type="RuleBase" id="RU003927"/>
    </source>
</evidence>
<comment type="cofactor">
    <cofactor evidence="1 13">
        <name>K(+)</name>
        <dbReference type="ChEBI" id="CHEBI:29103"/>
    </cofactor>
</comment>
<evidence type="ECO:0000256" key="2">
    <source>
        <dbReference type="ARBA" id="ARBA00005502"/>
    </source>
</evidence>
<evidence type="ECO:0000256" key="12">
    <source>
        <dbReference type="ARBA" id="ARBA00048028"/>
    </source>
</evidence>
<evidence type="ECO:0000259" key="21">
    <source>
        <dbReference type="PROSITE" id="PS51371"/>
    </source>
</evidence>
<feature type="binding site" evidence="13">
    <location>
        <position position="471"/>
    </location>
    <ligand>
        <name>K(+)</name>
        <dbReference type="ChEBI" id="CHEBI:29103"/>
        <note>ligand shared between two tetrameric partners</note>
    </ligand>
</feature>
<dbReference type="Proteomes" id="UP000094936">
    <property type="component" value="Unassembled WGS sequence"/>
</dbReference>
<feature type="binding site" description="in other chain" evidence="13 17">
    <location>
        <position position="300"/>
    </location>
    <ligand>
        <name>K(+)</name>
        <dbReference type="ChEBI" id="CHEBI:29103"/>
        <note>ligand shared between two tetrameric partners</note>
    </ligand>
</feature>
<dbReference type="PANTHER" id="PTHR11911:SF111">
    <property type="entry name" value="INOSINE-5'-MONOPHOSPHATE DEHYDROGENASE"/>
    <property type="match status" value="1"/>
</dbReference>
<proteinExistence type="inferred from homology"/>
<dbReference type="GO" id="GO:0046872">
    <property type="term" value="F:metal ion binding"/>
    <property type="evidence" value="ECO:0007669"/>
    <property type="project" value="UniProtKB-UniRule"/>
</dbReference>
<evidence type="ECO:0000313" key="23">
    <source>
        <dbReference type="Proteomes" id="UP000094936"/>
    </source>
</evidence>
<dbReference type="InterPro" id="IPR001093">
    <property type="entry name" value="IMP_DH_GMPRt"/>
</dbReference>
<feature type="domain" description="CBS" evidence="21">
    <location>
        <begin position="93"/>
        <end position="151"/>
    </location>
</feature>
<feature type="active site" description="Proton acceptor" evidence="13 14">
    <location>
        <position position="401"/>
    </location>
</feature>
<feature type="binding site" evidence="13 15">
    <location>
        <position position="415"/>
    </location>
    <ligand>
        <name>IMP</name>
        <dbReference type="ChEBI" id="CHEBI:58053"/>
    </ligand>
</feature>
<dbReference type="SMART" id="SM00116">
    <property type="entry name" value="CBS"/>
    <property type="match status" value="2"/>
</dbReference>
<keyword evidence="6 13" id="KW-0332">GMP biosynthesis</keyword>
<dbReference type="InterPro" id="IPR000644">
    <property type="entry name" value="CBS_dom"/>
</dbReference>
<evidence type="ECO:0000256" key="20">
    <source>
        <dbReference type="RuleBase" id="RU003928"/>
    </source>
</evidence>
<reference evidence="22 23" key="1">
    <citation type="submission" date="2016-05" db="EMBL/GenBank/DDBJ databases">
        <title>Genomic Taxonomy of the Vibrionaceae.</title>
        <authorList>
            <person name="Gomez-Gil B."/>
            <person name="Enciso-Ibarra J."/>
        </authorList>
    </citation>
    <scope>NUCLEOTIDE SEQUENCE [LARGE SCALE GENOMIC DNA]</scope>
    <source>
        <strain evidence="22 23">CAIM 1920</strain>
    </source>
</reference>
<evidence type="ECO:0000256" key="6">
    <source>
        <dbReference type="ARBA" id="ARBA00022749"/>
    </source>
</evidence>
<comment type="function">
    <text evidence="13">Catalyzes the conversion of inosine 5'-phosphate (IMP) to xanthosine 5'-phosphate (XMP), the first committed and rate-limiting step in the de novo synthesis of guanine nucleotides, and therefore plays an important role in the regulation of cell growth.</text>
</comment>
<dbReference type="GO" id="GO:0006177">
    <property type="term" value="P:GMP biosynthetic process"/>
    <property type="evidence" value="ECO:0007669"/>
    <property type="project" value="UniProtKB-UniRule"/>
</dbReference>
<dbReference type="InterPro" id="IPR013785">
    <property type="entry name" value="Aldolase_TIM"/>
</dbReference>
<feature type="binding site" description="in other chain" evidence="13 17">
    <location>
        <position position="305"/>
    </location>
    <ligand>
        <name>K(+)</name>
        <dbReference type="ChEBI" id="CHEBI:29103"/>
        <note>ligand shared between two tetrameric partners</note>
    </ligand>
</feature>
<dbReference type="PANTHER" id="PTHR11911">
    <property type="entry name" value="INOSINE-5-MONOPHOSPHATE DEHYDROGENASE RELATED"/>
    <property type="match status" value="1"/>
</dbReference>
<evidence type="ECO:0000256" key="10">
    <source>
        <dbReference type="ARBA" id="ARBA00023027"/>
    </source>
</evidence>
<dbReference type="CDD" id="cd00381">
    <property type="entry name" value="IMPDH"/>
    <property type="match status" value="1"/>
</dbReference>
<evidence type="ECO:0000256" key="4">
    <source>
        <dbReference type="ARBA" id="ARBA00022723"/>
    </source>
</evidence>
<evidence type="ECO:0000256" key="15">
    <source>
        <dbReference type="PIRSR" id="PIRSR000130-2"/>
    </source>
</evidence>
<dbReference type="PIRSF" id="PIRSF000130">
    <property type="entry name" value="IMPDH"/>
    <property type="match status" value="1"/>
</dbReference>
<comment type="pathway">
    <text evidence="13 20">Purine metabolism; XMP biosynthesis via de novo pathway; XMP from IMP: step 1/1.</text>
</comment>
<feature type="active site" description="Thioimidate intermediate" evidence="13 14">
    <location>
        <position position="305"/>
    </location>
</feature>
<evidence type="ECO:0000256" key="14">
    <source>
        <dbReference type="PIRSR" id="PIRSR000130-1"/>
    </source>
</evidence>
<dbReference type="GO" id="GO:0003938">
    <property type="term" value="F:IMP dehydrogenase activity"/>
    <property type="evidence" value="ECO:0007669"/>
    <property type="project" value="UniProtKB-UniRule"/>
</dbReference>